<sequence length="523" mass="56130">MSHSDASASVPPAPPQAPGDGRRWGRLFLLAVGLYVLAHLLLRLLASPTVGVDDVEQVIFSQSLALGYGTLQPPLYTWLLHGLELVLGPGVLAAALLKYALLLLTYLGYYLSGRRLLNDPRLAVLAALSLSLLGPLAWGIHQGVTHTILLAAVCAWTLHAVLRIAATGQRRDYLWLGLLLSAGILAKFNYVLFALGLLAAALAEPALRSRLLHRRFLLTLIPAAAVTLPYLAWVLADAQGVAAGLERKLVAGSDRPYLAGLWQGLRGLGVALVEFLSPLWLVLALVLPGVYGRRHAPRGAEGLDAERLLAVFHLAVLGLLLAGVLAGGITFLKGRWMHPVLMLAPLYAFVRLERRGYSLRRLRIHAWTLGVLAVLVMGALALQAWVAPRWGSTARIHEPWPELADRVARATGLEQGTVAAADEHIGGNFRVRFPRARVVTAHYPDYLPPPGTGEPGGCLLVWRGGKTAGPPAELLDYARDRLGVVLPAAGAVSGTAVAALRHAPERTREIGWLWLPGGSGECR</sequence>
<dbReference type="InterPro" id="IPR050297">
    <property type="entry name" value="LipidA_mod_glycosyltrf_83"/>
</dbReference>
<keyword evidence="11" id="KW-1185">Reference proteome</keyword>
<comment type="subcellular location">
    <subcellularLocation>
        <location evidence="1">Cell membrane</location>
        <topology evidence="1">Multi-pass membrane protein</topology>
    </subcellularLocation>
</comment>
<dbReference type="EMBL" id="QPJY01000001">
    <property type="protein sequence ID" value="RCX33226.1"/>
    <property type="molecule type" value="Genomic_DNA"/>
</dbReference>
<keyword evidence="5 8" id="KW-0812">Transmembrane</keyword>
<comment type="caution">
    <text evidence="10">The sequence shown here is derived from an EMBL/GenBank/DDBJ whole genome shotgun (WGS) entry which is preliminary data.</text>
</comment>
<dbReference type="InterPro" id="IPR038731">
    <property type="entry name" value="RgtA/B/C-like"/>
</dbReference>
<dbReference type="OrthoDB" id="9153955at2"/>
<keyword evidence="6 8" id="KW-1133">Transmembrane helix</keyword>
<feature type="transmembrane region" description="Helical" evidence="8">
    <location>
        <begin position="58"/>
        <end position="79"/>
    </location>
</feature>
<gene>
    <name evidence="10" type="ORF">DFQ59_101527</name>
</gene>
<feature type="transmembrane region" description="Helical" evidence="8">
    <location>
        <begin position="27"/>
        <end position="46"/>
    </location>
</feature>
<dbReference type="PANTHER" id="PTHR33908">
    <property type="entry name" value="MANNOSYLTRANSFERASE YKCB-RELATED"/>
    <property type="match status" value="1"/>
</dbReference>
<feature type="transmembrane region" description="Helical" evidence="8">
    <location>
        <begin position="122"/>
        <end position="140"/>
    </location>
</feature>
<dbReference type="GO" id="GO:0009103">
    <property type="term" value="P:lipopolysaccharide biosynthetic process"/>
    <property type="evidence" value="ECO:0007669"/>
    <property type="project" value="UniProtKB-ARBA"/>
</dbReference>
<accession>A0A369CKM0</accession>
<evidence type="ECO:0000256" key="5">
    <source>
        <dbReference type="ARBA" id="ARBA00022692"/>
    </source>
</evidence>
<feature type="transmembrane region" description="Helical" evidence="8">
    <location>
        <begin position="91"/>
        <end position="110"/>
    </location>
</feature>
<evidence type="ECO:0000256" key="7">
    <source>
        <dbReference type="ARBA" id="ARBA00023136"/>
    </source>
</evidence>
<feature type="transmembrane region" description="Helical" evidence="8">
    <location>
        <begin position="308"/>
        <end position="330"/>
    </location>
</feature>
<feature type="domain" description="Glycosyltransferase RgtA/B/C/D-like" evidence="9">
    <location>
        <begin position="72"/>
        <end position="233"/>
    </location>
</feature>
<feature type="transmembrane region" description="Helical" evidence="8">
    <location>
        <begin position="215"/>
        <end position="236"/>
    </location>
</feature>
<evidence type="ECO:0000313" key="10">
    <source>
        <dbReference type="EMBL" id="RCX33226.1"/>
    </source>
</evidence>
<reference evidence="10 11" key="1">
    <citation type="submission" date="2018-07" db="EMBL/GenBank/DDBJ databases">
        <title>Genomic Encyclopedia of Type Strains, Phase IV (KMG-IV): sequencing the most valuable type-strain genomes for metagenomic binning, comparative biology and taxonomic classification.</title>
        <authorList>
            <person name="Goeker M."/>
        </authorList>
    </citation>
    <scope>NUCLEOTIDE SEQUENCE [LARGE SCALE GENOMIC DNA]</scope>
    <source>
        <strain evidence="10 11">DSM 26407</strain>
    </source>
</reference>
<evidence type="ECO:0000256" key="1">
    <source>
        <dbReference type="ARBA" id="ARBA00004651"/>
    </source>
</evidence>
<keyword evidence="7 8" id="KW-0472">Membrane</keyword>
<organism evidence="10 11">
    <name type="scientific">Thioalbus denitrificans</name>
    <dbReference type="NCBI Taxonomy" id="547122"/>
    <lineage>
        <taxon>Bacteria</taxon>
        <taxon>Pseudomonadati</taxon>
        <taxon>Pseudomonadota</taxon>
        <taxon>Gammaproteobacteria</taxon>
        <taxon>Chromatiales</taxon>
        <taxon>Ectothiorhodospiraceae</taxon>
        <taxon>Thioalbus</taxon>
    </lineage>
</organism>
<dbReference type="GO" id="GO:0016763">
    <property type="term" value="F:pentosyltransferase activity"/>
    <property type="evidence" value="ECO:0007669"/>
    <property type="project" value="TreeGrafter"/>
</dbReference>
<feature type="transmembrane region" description="Helical" evidence="8">
    <location>
        <begin position="265"/>
        <end position="287"/>
    </location>
</feature>
<dbReference type="PANTHER" id="PTHR33908:SF11">
    <property type="entry name" value="MEMBRANE PROTEIN"/>
    <property type="match status" value="1"/>
</dbReference>
<evidence type="ECO:0000256" key="6">
    <source>
        <dbReference type="ARBA" id="ARBA00022989"/>
    </source>
</evidence>
<proteinExistence type="predicted"/>
<keyword evidence="3 10" id="KW-0328">Glycosyltransferase</keyword>
<keyword evidence="2" id="KW-1003">Cell membrane</keyword>
<protein>
    <submittedName>
        <fullName evidence="10">Dolichyl-phosphate-mannose-protein mannosyltransferase</fullName>
    </submittedName>
</protein>
<evidence type="ECO:0000256" key="2">
    <source>
        <dbReference type="ARBA" id="ARBA00022475"/>
    </source>
</evidence>
<evidence type="ECO:0000256" key="3">
    <source>
        <dbReference type="ARBA" id="ARBA00022676"/>
    </source>
</evidence>
<name>A0A369CKM0_9GAMM</name>
<dbReference type="GO" id="GO:0005886">
    <property type="term" value="C:plasma membrane"/>
    <property type="evidence" value="ECO:0007669"/>
    <property type="project" value="UniProtKB-SubCell"/>
</dbReference>
<dbReference type="RefSeq" id="WP_114278091.1">
    <property type="nucleotide sequence ID" value="NZ_QPJY01000001.1"/>
</dbReference>
<dbReference type="Pfam" id="PF13231">
    <property type="entry name" value="PMT_2"/>
    <property type="match status" value="1"/>
</dbReference>
<feature type="transmembrane region" description="Helical" evidence="8">
    <location>
        <begin position="364"/>
        <end position="386"/>
    </location>
</feature>
<evidence type="ECO:0000259" key="9">
    <source>
        <dbReference type="Pfam" id="PF13231"/>
    </source>
</evidence>
<feature type="transmembrane region" description="Helical" evidence="8">
    <location>
        <begin position="147"/>
        <end position="166"/>
    </location>
</feature>
<feature type="transmembrane region" description="Helical" evidence="8">
    <location>
        <begin position="178"/>
        <end position="203"/>
    </location>
</feature>
<evidence type="ECO:0000313" key="11">
    <source>
        <dbReference type="Proteomes" id="UP000252707"/>
    </source>
</evidence>
<dbReference type="AlphaFoldDB" id="A0A369CKM0"/>
<evidence type="ECO:0000256" key="8">
    <source>
        <dbReference type="SAM" id="Phobius"/>
    </source>
</evidence>
<dbReference type="Proteomes" id="UP000252707">
    <property type="component" value="Unassembled WGS sequence"/>
</dbReference>
<keyword evidence="4 10" id="KW-0808">Transferase</keyword>
<evidence type="ECO:0000256" key="4">
    <source>
        <dbReference type="ARBA" id="ARBA00022679"/>
    </source>
</evidence>